<dbReference type="Proteomes" id="UP001281410">
    <property type="component" value="Unassembled WGS sequence"/>
</dbReference>
<organism evidence="1 2">
    <name type="scientific">Dipteronia sinensis</name>
    <dbReference type="NCBI Taxonomy" id="43782"/>
    <lineage>
        <taxon>Eukaryota</taxon>
        <taxon>Viridiplantae</taxon>
        <taxon>Streptophyta</taxon>
        <taxon>Embryophyta</taxon>
        <taxon>Tracheophyta</taxon>
        <taxon>Spermatophyta</taxon>
        <taxon>Magnoliopsida</taxon>
        <taxon>eudicotyledons</taxon>
        <taxon>Gunneridae</taxon>
        <taxon>Pentapetalae</taxon>
        <taxon>rosids</taxon>
        <taxon>malvids</taxon>
        <taxon>Sapindales</taxon>
        <taxon>Sapindaceae</taxon>
        <taxon>Hippocastanoideae</taxon>
        <taxon>Acereae</taxon>
        <taxon>Dipteronia</taxon>
    </lineage>
</organism>
<accession>A0AAE0AWI3</accession>
<name>A0AAE0AWI3_9ROSI</name>
<proteinExistence type="predicted"/>
<dbReference type="EMBL" id="JANJYJ010000002">
    <property type="protein sequence ID" value="KAK3225626.1"/>
    <property type="molecule type" value="Genomic_DNA"/>
</dbReference>
<evidence type="ECO:0000313" key="2">
    <source>
        <dbReference type="Proteomes" id="UP001281410"/>
    </source>
</evidence>
<sequence length="72" mass="8359">MHANRLGFAETYDIDGNACFHTYTCVWQLCYEKRYMEEVKLKSSEQIKDVAKEPSEVEIIPKSEAQQIKSAE</sequence>
<gene>
    <name evidence="1" type="ORF">Dsin_005488</name>
</gene>
<comment type="caution">
    <text evidence="1">The sequence shown here is derived from an EMBL/GenBank/DDBJ whole genome shotgun (WGS) entry which is preliminary data.</text>
</comment>
<protein>
    <submittedName>
        <fullName evidence="1">Uncharacterized protein</fullName>
    </submittedName>
</protein>
<dbReference type="AlphaFoldDB" id="A0AAE0AWI3"/>
<evidence type="ECO:0000313" key="1">
    <source>
        <dbReference type="EMBL" id="KAK3225626.1"/>
    </source>
</evidence>
<reference evidence="1" key="1">
    <citation type="journal article" date="2023" name="Plant J.">
        <title>Genome sequences and population genomics provide insights into the demographic history, inbreeding, and mutation load of two 'living fossil' tree species of Dipteronia.</title>
        <authorList>
            <person name="Feng Y."/>
            <person name="Comes H.P."/>
            <person name="Chen J."/>
            <person name="Zhu S."/>
            <person name="Lu R."/>
            <person name="Zhang X."/>
            <person name="Li P."/>
            <person name="Qiu J."/>
            <person name="Olsen K.M."/>
            <person name="Qiu Y."/>
        </authorList>
    </citation>
    <scope>NUCLEOTIDE SEQUENCE</scope>
    <source>
        <strain evidence="1">NBL</strain>
    </source>
</reference>
<keyword evidence="2" id="KW-1185">Reference proteome</keyword>